<dbReference type="Gene3D" id="3.90.190.10">
    <property type="entry name" value="Protein tyrosine phosphatase superfamily"/>
    <property type="match status" value="1"/>
</dbReference>
<reference evidence="6 7" key="1">
    <citation type="journal article" date="2013" name="Front. Plant Sci.">
        <title>The Reference Genome of the Halophytic Plant Eutrema salsugineum.</title>
        <authorList>
            <person name="Yang R."/>
            <person name="Jarvis D.E."/>
            <person name="Chen H."/>
            <person name="Beilstein M.A."/>
            <person name="Grimwood J."/>
            <person name="Jenkins J."/>
            <person name="Shu S."/>
            <person name="Prochnik S."/>
            <person name="Xin M."/>
            <person name="Ma C."/>
            <person name="Schmutz J."/>
            <person name="Wing R.A."/>
            <person name="Mitchell-Olds T."/>
            <person name="Schumaker K.S."/>
            <person name="Wang X."/>
        </authorList>
    </citation>
    <scope>NUCLEOTIDE SEQUENCE [LARGE SCALE GENOMIC DNA]</scope>
</reference>
<dbReference type="STRING" id="72664.V4MR15"/>
<dbReference type="OMA" id="SFTWING"/>
<proteinExistence type="inferred from homology"/>
<feature type="domain" description="Dual specificity phosphatase catalytic" evidence="5">
    <location>
        <begin position="2"/>
        <end position="46"/>
    </location>
</feature>
<dbReference type="AlphaFoldDB" id="V4MR15"/>
<dbReference type="Gramene" id="ESQ55593">
    <property type="protein sequence ID" value="ESQ55593"/>
    <property type="gene ID" value="EUTSA_v10027467mg"/>
</dbReference>
<sequence>MSASIVIAYLMRTEKLSVKDALASLRQSSNVSPNQGFLKQLELFEKMNFKVDRSSPIFKRFRLKALGYIYSQDKKFDRLKLRADPEKSNSGGDTSTYQCKKCRRVVLLQEQVMNHTPGEADLEFSAMFANMNGDVQNKNHGGEQQQKQCTSVFVEPMSWMNGVEDGVSQGKLMCPNCNARLGSFDWSGSYCSYGSKIVPAFQFQLSRVDVLTVKDEAKKKFKKNKK</sequence>
<dbReference type="GO" id="GO:0004725">
    <property type="term" value="F:protein tyrosine phosphatase activity"/>
    <property type="evidence" value="ECO:0007669"/>
    <property type="project" value="UniProtKB-EC"/>
</dbReference>
<evidence type="ECO:0000256" key="2">
    <source>
        <dbReference type="ARBA" id="ARBA00013064"/>
    </source>
</evidence>
<dbReference type="eggNOG" id="KOG1716">
    <property type="taxonomic scope" value="Eukaryota"/>
</dbReference>
<comment type="similarity">
    <text evidence="1">Belongs to the protein-tyrosine phosphatase family. Non-receptor class dual specificity subfamily.</text>
</comment>
<evidence type="ECO:0000256" key="1">
    <source>
        <dbReference type="ARBA" id="ARBA00008601"/>
    </source>
</evidence>
<dbReference type="InterPro" id="IPR029021">
    <property type="entry name" value="Prot-tyrosine_phosphatase-like"/>
</dbReference>
<evidence type="ECO:0000313" key="7">
    <source>
        <dbReference type="Proteomes" id="UP000030689"/>
    </source>
</evidence>
<keyword evidence="7" id="KW-1185">Reference proteome</keyword>
<dbReference type="EC" id="3.1.3.48" evidence="2"/>
<keyword evidence="3" id="KW-0378">Hydrolase</keyword>
<dbReference type="PANTHER" id="PTHR45848:SF4">
    <property type="entry name" value="DUAL SPECIFICITY PROTEIN PHOSPHATASE 12"/>
    <property type="match status" value="1"/>
</dbReference>
<dbReference type="KEGG" id="eus:EUTSA_v10027467mg"/>
<dbReference type="InterPro" id="IPR000340">
    <property type="entry name" value="Dual-sp_phosphatase_cat-dom"/>
</dbReference>
<dbReference type="EMBL" id="KI517384">
    <property type="protein sequence ID" value="ESQ55593.1"/>
    <property type="molecule type" value="Genomic_DNA"/>
</dbReference>
<evidence type="ECO:0000259" key="5">
    <source>
        <dbReference type="Pfam" id="PF00782"/>
    </source>
</evidence>
<dbReference type="PANTHER" id="PTHR45848">
    <property type="entry name" value="DUAL SPECIFICITY PROTEIN PHOSPHATASE 12 FAMILY MEMBER"/>
    <property type="match status" value="1"/>
</dbReference>
<protein>
    <recommendedName>
        <fullName evidence="2">protein-tyrosine-phosphatase</fullName>
        <ecNumber evidence="2">3.1.3.48</ecNumber>
    </recommendedName>
</protein>
<dbReference type="Pfam" id="PF00782">
    <property type="entry name" value="DSPc"/>
    <property type="match status" value="1"/>
</dbReference>
<name>V4MR15_EUTSA</name>
<evidence type="ECO:0000256" key="3">
    <source>
        <dbReference type="ARBA" id="ARBA00022801"/>
    </source>
</evidence>
<dbReference type="GO" id="GO:0008138">
    <property type="term" value="F:protein tyrosine/serine/threonine phosphatase activity"/>
    <property type="evidence" value="ECO:0007669"/>
    <property type="project" value="TreeGrafter"/>
</dbReference>
<organism evidence="6 7">
    <name type="scientific">Eutrema salsugineum</name>
    <name type="common">Saltwater cress</name>
    <name type="synonym">Sisymbrium salsugineum</name>
    <dbReference type="NCBI Taxonomy" id="72664"/>
    <lineage>
        <taxon>Eukaryota</taxon>
        <taxon>Viridiplantae</taxon>
        <taxon>Streptophyta</taxon>
        <taxon>Embryophyta</taxon>
        <taxon>Tracheophyta</taxon>
        <taxon>Spermatophyta</taxon>
        <taxon>Magnoliopsida</taxon>
        <taxon>eudicotyledons</taxon>
        <taxon>Gunneridae</taxon>
        <taxon>Pentapetalae</taxon>
        <taxon>rosids</taxon>
        <taxon>malvids</taxon>
        <taxon>Brassicales</taxon>
        <taxon>Brassicaceae</taxon>
        <taxon>Eutremeae</taxon>
        <taxon>Eutrema</taxon>
    </lineage>
</organism>
<keyword evidence="4" id="KW-0904">Protein phosphatase</keyword>
<gene>
    <name evidence="6" type="ORF">EUTSA_v10027467mg</name>
</gene>
<dbReference type="Proteomes" id="UP000030689">
    <property type="component" value="Unassembled WGS sequence"/>
</dbReference>
<accession>V4MR15</accession>
<dbReference type="SUPFAM" id="SSF52799">
    <property type="entry name" value="(Phosphotyrosine protein) phosphatases II"/>
    <property type="match status" value="1"/>
</dbReference>
<evidence type="ECO:0000313" key="6">
    <source>
        <dbReference type="EMBL" id="ESQ55593.1"/>
    </source>
</evidence>
<evidence type="ECO:0000256" key="4">
    <source>
        <dbReference type="ARBA" id="ARBA00022912"/>
    </source>
</evidence>